<dbReference type="InterPro" id="IPR032466">
    <property type="entry name" value="Metal_Hydrolase"/>
</dbReference>
<name>W4MC43_9BACT</name>
<dbReference type="InterPro" id="IPR008257">
    <property type="entry name" value="Pept_M19"/>
</dbReference>
<dbReference type="GO" id="GO:0070573">
    <property type="term" value="F:metallodipeptidase activity"/>
    <property type="evidence" value="ECO:0007669"/>
    <property type="project" value="InterPro"/>
</dbReference>
<gene>
    <name evidence="1" type="ORF">ETSY2_10955</name>
</gene>
<evidence type="ECO:0000313" key="2">
    <source>
        <dbReference type="Proteomes" id="UP000019140"/>
    </source>
</evidence>
<dbReference type="EMBL" id="AZHX01000442">
    <property type="protein sequence ID" value="ETX07486.1"/>
    <property type="molecule type" value="Genomic_DNA"/>
</dbReference>
<keyword evidence="2" id="KW-1185">Reference proteome</keyword>
<evidence type="ECO:0008006" key="3">
    <source>
        <dbReference type="Google" id="ProtNLM"/>
    </source>
</evidence>
<dbReference type="GO" id="GO:0006508">
    <property type="term" value="P:proteolysis"/>
    <property type="evidence" value="ECO:0007669"/>
    <property type="project" value="InterPro"/>
</dbReference>
<dbReference type="PANTHER" id="PTHR10443">
    <property type="entry name" value="MICROSOMAL DIPEPTIDASE"/>
    <property type="match status" value="1"/>
</dbReference>
<dbReference type="PANTHER" id="PTHR10443:SF12">
    <property type="entry name" value="DIPEPTIDASE"/>
    <property type="match status" value="1"/>
</dbReference>
<dbReference type="HOGENOM" id="CLU_031404_2_0_7"/>
<dbReference type="PROSITE" id="PS51365">
    <property type="entry name" value="RENAL_DIPEPTIDASE_2"/>
    <property type="match status" value="1"/>
</dbReference>
<evidence type="ECO:0000313" key="1">
    <source>
        <dbReference type="EMBL" id="ETX07486.1"/>
    </source>
</evidence>
<dbReference type="Gene3D" id="3.20.20.140">
    <property type="entry name" value="Metal-dependent hydrolases"/>
    <property type="match status" value="1"/>
</dbReference>
<sequence>MPDVHDLHRDAIVIDMTCPLARMTRYVDWWREGEATAIAPTITGMSGNARTGFSQIGGWHRYVRERDDALIVYRAADIERAHWEAKLGLILHCQGTALIEDDLDLIDAYYAAGLRVVQLCYNRKNLVGDGASERTDAGLSYFGVQLIERLNTLGMMVDCAHTGERTSLDAVECSTAPVIISHANARGLHDNRRNVSDELIKAIAASGGVIGTVGFPAFLVQTGQPTLDRFIDDFVYKADLVGIDHVGLGIDYYQGQHPVEDVAAARARYDQLVAEGQWRPDDYPPPPYFYPEGIETPGTLQNLTQRLAERGFAENEIRKILGLNWLRVFRDIWGG</sequence>
<protein>
    <recommendedName>
        <fullName evidence="3">Peptidase M19</fullName>
    </recommendedName>
</protein>
<organism evidence="1 2">
    <name type="scientific">Candidatus Entotheonella gemina</name>
    <dbReference type="NCBI Taxonomy" id="1429439"/>
    <lineage>
        <taxon>Bacteria</taxon>
        <taxon>Pseudomonadati</taxon>
        <taxon>Nitrospinota/Tectimicrobiota group</taxon>
        <taxon>Candidatus Tectimicrobiota</taxon>
        <taxon>Candidatus Entotheonellia</taxon>
        <taxon>Candidatus Entotheonellales</taxon>
        <taxon>Candidatus Entotheonellaceae</taxon>
        <taxon>Candidatus Entotheonella</taxon>
    </lineage>
</organism>
<dbReference type="AlphaFoldDB" id="W4MC43"/>
<accession>W4MC43</accession>
<comment type="caution">
    <text evidence="1">The sequence shown here is derived from an EMBL/GenBank/DDBJ whole genome shotgun (WGS) entry which is preliminary data.</text>
</comment>
<dbReference type="Pfam" id="PF01244">
    <property type="entry name" value="Peptidase_M19"/>
    <property type="match status" value="1"/>
</dbReference>
<proteinExistence type="predicted"/>
<dbReference type="Proteomes" id="UP000019140">
    <property type="component" value="Unassembled WGS sequence"/>
</dbReference>
<dbReference type="SUPFAM" id="SSF51556">
    <property type="entry name" value="Metallo-dependent hydrolases"/>
    <property type="match status" value="1"/>
</dbReference>
<reference evidence="1 2" key="1">
    <citation type="journal article" date="2014" name="Nature">
        <title>An environmental bacterial taxon with a large and distinct metabolic repertoire.</title>
        <authorList>
            <person name="Wilson M.C."/>
            <person name="Mori T."/>
            <person name="Ruckert C."/>
            <person name="Uria A.R."/>
            <person name="Helf M.J."/>
            <person name="Takada K."/>
            <person name="Gernert C."/>
            <person name="Steffens U.A."/>
            <person name="Heycke N."/>
            <person name="Schmitt S."/>
            <person name="Rinke C."/>
            <person name="Helfrich E.J."/>
            <person name="Brachmann A.O."/>
            <person name="Gurgui C."/>
            <person name="Wakimoto T."/>
            <person name="Kracht M."/>
            <person name="Crusemann M."/>
            <person name="Hentschel U."/>
            <person name="Abe I."/>
            <person name="Matsunaga S."/>
            <person name="Kalinowski J."/>
            <person name="Takeyama H."/>
            <person name="Piel J."/>
        </authorList>
    </citation>
    <scope>NUCLEOTIDE SEQUENCE [LARGE SCALE GENOMIC DNA]</scope>
    <source>
        <strain evidence="2">TSY2</strain>
    </source>
</reference>